<dbReference type="SMART" id="SM00347">
    <property type="entry name" value="HTH_MARR"/>
    <property type="match status" value="1"/>
</dbReference>
<evidence type="ECO:0000313" key="3">
    <source>
        <dbReference type="EMBL" id="MBL0421546.1"/>
    </source>
</evidence>
<dbReference type="AlphaFoldDB" id="A0A936ZPV1"/>
<sequence>MNAPGKVKAGAKVAQARTKSTEAPAASRRKAAPRPASAGAAGEPQATSAAAAARTRTRAASRNVNGSARGGFNPLKQVLWARPGFLIRRLHQVHDALFFRECQTRNITPVQYGILTALSMNPWLDQKAIGQELALDRTTTADVLKRLEEKGLIERRVNPDDRRSRLSVITKAGLKTLENLGQGMQTAQEDLLAPLSELNRLAFSKLLGLLVEAHENVDADEA</sequence>
<organism evidence="3 4">
    <name type="scientific">Ramlibacter aurantiacus</name>
    <dbReference type="NCBI Taxonomy" id="2801330"/>
    <lineage>
        <taxon>Bacteria</taxon>
        <taxon>Pseudomonadati</taxon>
        <taxon>Pseudomonadota</taxon>
        <taxon>Betaproteobacteria</taxon>
        <taxon>Burkholderiales</taxon>
        <taxon>Comamonadaceae</taxon>
        <taxon>Ramlibacter</taxon>
    </lineage>
</organism>
<feature type="compositionally biased region" description="Low complexity" evidence="1">
    <location>
        <begin position="33"/>
        <end position="62"/>
    </location>
</feature>
<dbReference type="InterPro" id="IPR039422">
    <property type="entry name" value="MarR/SlyA-like"/>
</dbReference>
<dbReference type="InterPro" id="IPR000835">
    <property type="entry name" value="HTH_MarR-typ"/>
</dbReference>
<dbReference type="PROSITE" id="PS50995">
    <property type="entry name" value="HTH_MARR_2"/>
    <property type="match status" value="1"/>
</dbReference>
<dbReference type="InterPro" id="IPR036388">
    <property type="entry name" value="WH-like_DNA-bd_sf"/>
</dbReference>
<comment type="caution">
    <text evidence="3">The sequence shown here is derived from an EMBL/GenBank/DDBJ whole genome shotgun (WGS) entry which is preliminary data.</text>
</comment>
<feature type="region of interest" description="Disordered" evidence="1">
    <location>
        <begin position="1"/>
        <end position="68"/>
    </location>
</feature>
<proteinExistence type="predicted"/>
<dbReference type="EMBL" id="JAEQNA010000005">
    <property type="protein sequence ID" value="MBL0421546.1"/>
    <property type="molecule type" value="Genomic_DNA"/>
</dbReference>
<evidence type="ECO:0000259" key="2">
    <source>
        <dbReference type="PROSITE" id="PS50995"/>
    </source>
</evidence>
<dbReference type="GO" id="GO:0006950">
    <property type="term" value="P:response to stress"/>
    <property type="evidence" value="ECO:0007669"/>
    <property type="project" value="TreeGrafter"/>
</dbReference>
<dbReference type="Proteomes" id="UP000613011">
    <property type="component" value="Unassembled WGS sequence"/>
</dbReference>
<reference evidence="3" key="1">
    <citation type="submission" date="2021-01" db="EMBL/GenBank/DDBJ databases">
        <title>Ramlibacter sp. strain AW1 16S ribosomal RNA gene Genome sequencing and assembly.</title>
        <authorList>
            <person name="Kang M."/>
        </authorList>
    </citation>
    <scope>NUCLEOTIDE SEQUENCE</scope>
    <source>
        <strain evidence="3">AW1</strain>
    </source>
</reference>
<dbReference type="PRINTS" id="PR00598">
    <property type="entry name" value="HTHMARR"/>
</dbReference>
<keyword evidence="4" id="KW-1185">Reference proteome</keyword>
<dbReference type="Gene3D" id="1.10.10.10">
    <property type="entry name" value="Winged helix-like DNA-binding domain superfamily/Winged helix DNA-binding domain"/>
    <property type="match status" value="1"/>
</dbReference>
<dbReference type="InterPro" id="IPR036390">
    <property type="entry name" value="WH_DNA-bd_sf"/>
</dbReference>
<feature type="compositionally biased region" description="Low complexity" evidence="1">
    <location>
        <begin position="1"/>
        <end position="14"/>
    </location>
</feature>
<dbReference type="SUPFAM" id="SSF46785">
    <property type="entry name" value="Winged helix' DNA-binding domain"/>
    <property type="match status" value="1"/>
</dbReference>
<evidence type="ECO:0000256" key="1">
    <source>
        <dbReference type="SAM" id="MobiDB-lite"/>
    </source>
</evidence>
<protein>
    <submittedName>
        <fullName evidence="3">MarR family transcriptional regulator</fullName>
    </submittedName>
</protein>
<gene>
    <name evidence="3" type="ORF">JI739_14400</name>
</gene>
<name>A0A936ZPV1_9BURK</name>
<feature type="domain" description="HTH marR-type" evidence="2">
    <location>
        <begin position="83"/>
        <end position="212"/>
    </location>
</feature>
<dbReference type="GO" id="GO:0003700">
    <property type="term" value="F:DNA-binding transcription factor activity"/>
    <property type="evidence" value="ECO:0007669"/>
    <property type="project" value="InterPro"/>
</dbReference>
<dbReference type="Pfam" id="PF12802">
    <property type="entry name" value="MarR_2"/>
    <property type="match status" value="1"/>
</dbReference>
<evidence type="ECO:0000313" key="4">
    <source>
        <dbReference type="Proteomes" id="UP000613011"/>
    </source>
</evidence>
<dbReference type="PANTHER" id="PTHR33164:SF95">
    <property type="entry name" value="TRANSCRIPTIONAL REGULATOR"/>
    <property type="match status" value="1"/>
</dbReference>
<accession>A0A936ZPV1</accession>
<dbReference type="PANTHER" id="PTHR33164">
    <property type="entry name" value="TRANSCRIPTIONAL REGULATOR, MARR FAMILY"/>
    <property type="match status" value="1"/>
</dbReference>